<comment type="caution">
    <text evidence="2">The sequence shown here is derived from an EMBL/GenBank/DDBJ whole genome shotgun (WGS) entry which is preliminary data.</text>
</comment>
<proteinExistence type="predicted"/>
<keyword evidence="3" id="KW-1185">Reference proteome</keyword>
<gene>
    <name evidence="2" type="ORF">GCM10007855_09420</name>
</gene>
<evidence type="ECO:0000256" key="1">
    <source>
        <dbReference type="SAM" id="Phobius"/>
    </source>
</evidence>
<sequence>MCDLNEDFEDLEITFTPSEIRMLGWDDKEWLIESITFIASICMIIYLYCS</sequence>
<feature type="transmembrane region" description="Helical" evidence="1">
    <location>
        <begin position="30"/>
        <end position="49"/>
    </location>
</feature>
<organism evidence="2 3">
    <name type="scientific">Aliivibrio sifiae</name>
    <dbReference type="NCBI Taxonomy" id="566293"/>
    <lineage>
        <taxon>Bacteria</taxon>
        <taxon>Pseudomonadati</taxon>
        <taxon>Pseudomonadota</taxon>
        <taxon>Gammaproteobacteria</taxon>
        <taxon>Vibrionales</taxon>
        <taxon>Vibrionaceae</taxon>
        <taxon>Aliivibrio</taxon>
    </lineage>
</organism>
<evidence type="ECO:0000313" key="3">
    <source>
        <dbReference type="Proteomes" id="UP001156660"/>
    </source>
</evidence>
<keyword evidence="1" id="KW-1133">Transmembrane helix</keyword>
<dbReference type="EMBL" id="BSOU01000002">
    <property type="protein sequence ID" value="GLR74068.1"/>
    <property type="molecule type" value="Genomic_DNA"/>
</dbReference>
<reference evidence="3" key="1">
    <citation type="journal article" date="2019" name="Int. J. Syst. Evol. Microbiol.">
        <title>The Global Catalogue of Microorganisms (GCM) 10K type strain sequencing project: providing services to taxonomists for standard genome sequencing and annotation.</title>
        <authorList>
            <consortium name="The Broad Institute Genomics Platform"/>
            <consortium name="The Broad Institute Genome Sequencing Center for Infectious Disease"/>
            <person name="Wu L."/>
            <person name="Ma J."/>
        </authorList>
    </citation>
    <scope>NUCLEOTIDE SEQUENCE [LARGE SCALE GENOMIC DNA]</scope>
    <source>
        <strain evidence="3">NBRC 105001</strain>
    </source>
</reference>
<evidence type="ECO:0000313" key="2">
    <source>
        <dbReference type="EMBL" id="GLR74068.1"/>
    </source>
</evidence>
<dbReference type="Proteomes" id="UP001156660">
    <property type="component" value="Unassembled WGS sequence"/>
</dbReference>
<protein>
    <submittedName>
        <fullName evidence="2">Uncharacterized protein</fullName>
    </submittedName>
</protein>
<keyword evidence="1" id="KW-0472">Membrane</keyword>
<keyword evidence="1" id="KW-0812">Transmembrane</keyword>
<accession>A0ABQ6AFD2</accession>
<name>A0ABQ6AFD2_9GAMM</name>